<dbReference type="RefSeq" id="WP_160549420.1">
    <property type="nucleotide sequence ID" value="NZ_JBHLUU010000098.1"/>
</dbReference>
<protein>
    <submittedName>
        <fullName evidence="1">Uncharacterized protein</fullName>
    </submittedName>
</protein>
<evidence type="ECO:0000313" key="2">
    <source>
        <dbReference type="Proteomes" id="UP001589738"/>
    </source>
</evidence>
<evidence type="ECO:0000313" key="1">
    <source>
        <dbReference type="EMBL" id="MFC0476278.1"/>
    </source>
</evidence>
<sequence length="58" mass="6999">MNKSEYLFFCQHCGVPQRIPEFALKTYLCDEKVKQYYCNNCSRENKIPEYVKKLKSEL</sequence>
<proteinExistence type="predicted"/>
<gene>
    <name evidence="1" type="ORF">ACFFHF_13660</name>
</gene>
<dbReference type="EMBL" id="JBHLUU010000098">
    <property type="protein sequence ID" value="MFC0476278.1"/>
    <property type="molecule type" value="Genomic_DNA"/>
</dbReference>
<reference evidence="1 2" key="1">
    <citation type="submission" date="2024-09" db="EMBL/GenBank/DDBJ databases">
        <authorList>
            <person name="Sun Q."/>
            <person name="Mori K."/>
        </authorList>
    </citation>
    <scope>NUCLEOTIDE SEQUENCE [LARGE SCALE GENOMIC DNA]</scope>
    <source>
        <strain evidence="1 2">CGMCC 1.9126</strain>
    </source>
</reference>
<organism evidence="1 2">
    <name type="scientific">Robertmurraya beringensis</name>
    <dbReference type="NCBI Taxonomy" id="641660"/>
    <lineage>
        <taxon>Bacteria</taxon>
        <taxon>Bacillati</taxon>
        <taxon>Bacillota</taxon>
        <taxon>Bacilli</taxon>
        <taxon>Bacillales</taxon>
        <taxon>Bacillaceae</taxon>
        <taxon>Robertmurraya</taxon>
    </lineage>
</organism>
<name>A0ABV6KWK8_9BACI</name>
<dbReference type="Proteomes" id="UP001589738">
    <property type="component" value="Unassembled WGS sequence"/>
</dbReference>
<keyword evidence="2" id="KW-1185">Reference proteome</keyword>
<comment type="caution">
    <text evidence="1">The sequence shown here is derived from an EMBL/GenBank/DDBJ whole genome shotgun (WGS) entry which is preliminary data.</text>
</comment>
<accession>A0ABV6KWK8</accession>